<dbReference type="RefSeq" id="WP_229720086.1">
    <property type="nucleotide sequence ID" value="NZ_BMLW01000002.1"/>
</dbReference>
<feature type="signal peptide" evidence="1">
    <location>
        <begin position="1"/>
        <end position="23"/>
    </location>
</feature>
<comment type="caution">
    <text evidence="2">The sequence shown here is derived from an EMBL/GenBank/DDBJ whole genome shotgun (WGS) entry which is preliminary data.</text>
</comment>
<proteinExistence type="predicted"/>
<protein>
    <recommendedName>
        <fullName evidence="4">EF-hand domain-containing protein</fullName>
    </recommendedName>
</protein>
<evidence type="ECO:0000313" key="3">
    <source>
        <dbReference type="Proteomes" id="UP000641206"/>
    </source>
</evidence>
<keyword evidence="1" id="KW-0732">Signal</keyword>
<dbReference type="SUPFAM" id="SSF53850">
    <property type="entry name" value="Periplasmic binding protein-like II"/>
    <property type="match status" value="1"/>
</dbReference>
<evidence type="ECO:0008006" key="4">
    <source>
        <dbReference type="Google" id="ProtNLM"/>
    </source>
</evidence>
<dbReference type="InterPro" id="IPR018247">
    <property type="entry name" value="EF_Hand_1_Ca_BS"/>
</dbReference>
<dbReference type="PROSITE" id="PS00018">
    <property type="entry name" value="EF_HAND_1"/>
    <property type="match status" value="1"/>
</dbReference>
<dbReference type="Pfam" id="PF13416">
    <property type="entry name" value="SBP_bac_8"/>
    <property type="match status" value="1"/>
</dbReference>
<dbReference type="EMBL" id="BMLW01000002">
    <property type="protein sequence ID" value="GGP08542.1"/>
    <property type="molecule type" value="Genomic_DNA"/>
</dbReference>
<dbReference type="InterPro" id="IPR006059">
    <property type="entry name" value="SBP"/>
</dbReference>
<dbReference type="PANTHER" id="PTHR43649:SF12">
    <property type="entry name" value="DIACETYLCHITOBIOSE BINDING PROTEIN DASA"/>
    <property type="match status" value="1"/>
</dbReference>
<organism evidence="2 3">
    <name type="scientific">Oceanobacillus neutriphilus</name>
    <dbReference type="NCBI Taxonomy" id="531815"/>
    <lineage>
        <taxon>Bacteria</taxon>
        <taxon>Bacillati</taxon>
        <taxon>Bacillota</taxon>
        <taxon>Bacilli</taxon>
        <taxon>Bacillales</taxon>
        <taxon>Bacillaceae</taxon>
        <taxon>Oceanobacillus</taxon>
    </lineage>
</organism>
<dbReference type="Proteomes" id="UP000641206">
    <property type="component" value="Unassembled WGS sequence"/>
</dbReference>
<keyword evidence="3" id="KW-1185">Reference proteome</keyword>
<accession>A0ABQ2NRC6</accession>
<dbReference type="PROSITE" id="PS51257">
    <property type="entry name" value="PROKAR_LIPOPROTEIN"/>
    <property type="match status" value="1"/>
</dbReference>
<dbReference type="Gene3D" id="3.40.190.10">
    <property type="entry name" value="Periplasmic binding protein-like II"/>
    <property type="match status" value="2"/>
</dbReference>
<feature type="chain" id="PRO_5045787237" description="EF-hand domain-containing protein" evidence="1">
    <location>
        <begin position="24"/>
        <end position="336"/>
    </location>
</feature>
<dbReference type="PANTHER" id="PTHR43649">
    <property type="entry name" value="ARABINOSE-BINDING PROTEIN-RELATED"/>
    <property type="match status" value="1"/>
</dbReference>
<reference evidence="3" key="1">
    <citation type="journal article" date="2019" name="Int. J. Syst. Evol. Microbiol.">
        <title>The Global Catalogue of Microorganisms (GCM) 10K type strain sequencing project: providing services to taxonomists for standard genome sequencing and annotation.</title>
        <authorList>
            <consortium name="The Broad Institute Genomics Platform"/>
            <consortium name="The Broad Institute Genome Sequencing Center for Infectious Disease"/>
            <person name="Wu L."/>
            <person name="Ma J."/>
        </authorList>
    </citation>
    <scope>NUCLEOTIDE SEQUENCE [LARGE SCALE GENOMIC DNA]</scope>
    <source>
        <strain evidence="3">CGMCC 1.7693</strain>
    </source>
</reference>
<evidence type="ECO:0000313" key="2">
    <source>
        <dbReference type="EMBL" id="GGP08542.1"/>
    </source>
</evidence>
<name>A0ABQ2NRC6_9BACI</name>
<dbReference type="InterPro" id="IPR050490">
    <property type="entry name" value="Bact_solute-bd_prot1"/>
</dbReference>
<gene>
    <name evidence="2" type="ORF">GCM10011346_09000</name>
</gene>
<sequence>MKTDSFKKTKLILILLLLTSALAACVQKSSNEGETTTEDGKVIINIGRSVGSNPKLPEGDTFEDNAYTRAAEEQLDIDIRNAFEAEGADYDRQVALAISSGDLPDMMIVSREELKDLVDNDLIEDLTDVYEENASDYIKETYGTYDNRPLEDATFEDSLMAIPGTDSLAAPQMTWIREDWLEELDISIDEDGDRLITLDELEEVAKTFIEEDPGDSGNPVGIPFENYLNAGGYGSFTMDSIAAVFGGQPKKYLIEDDGSITYGSTSDGTKQALELMNNWFEEGIIDPQFGTRSFDDIMALLTNGKQVSQRVLGIYQTGDYRMSGRWIKTQDLQLMY</sequence>
<evidence type="ECO:0000256" key="1">
    <source>
        <dbReference type="SAM" id="SignalP"/>
    </source>
</evidence>